<organism evidence="5 6">
    <name type="scientific">Riccia sorocarpa</name>
    <dbReference type="NCBI Taxonomy" id="122646"/>
    <lineage>
        <taxon>Eukaryota</taxon>
        <taxon>Viridiplantae</taxon>
        <taxon>Streptophyta</taxon>
        <taxon>Embryophyta</taxon>
        <taxon>Marchantiophyta</taxon>
        <taxon>Marchantiopsida</taxon>
        <taxon>Marchantiidae</taxon>
        <taxon>Marchantiales</taxon>
        <taxon>Ricciaceae</taxon>
        <taxon>Riccia</taxon>
    </lineage>
</organism>
<dbReference type="PRINTS" id="PR00503">
    <property type="entry name" value="BROMODOMAIN"/>
</dbReference>
<keyword evidence="6" id="KW-1185">Reference proteome</keyword>
<feature type="compositionally biased region" description="Low complexity" evidence="3">
    <location>
        <begin position="846"/>
        <end position="862"/>
    </location>
</feature>
<evidence type="ECO:0000256" key="2">
    <source>
        <dbReference type="PROSITE-ProRule" id="PRU00035"/>
    </source>
</evidence>
<feature type="compositionally biased region" description="Polar residues" evidence="3">
    <location>
        <begin position="422"/>
        <end position="435"/>
    </location>
</feature>
<sequence length="983" mass="107888">MEESKAAESLGATNNFTEAGLDPRKEVLAADENSREFSLVATTQLLPESEVVACSTLLEHRSPDSDIPLKDDSRDLKEGAAVCATPQENLLVENNSAPEKVLSTNGGLEMPLIAITSGEVAVEGEKSLAAEFEEIVQSTKLDVKQELNLELENAWVPESLENGKHLDGSGHIDTSCKTEKHTEGESISAIPDTLLLGVLEKLMSLDPNEIFKEPVDDSFAPNYSKIIKTPMCFSMMHTKITNRQYTTWRQFVEDFERICYNAMKYNQKRSKISNAASTLLRQGKKILEPYVDRGDDSVGAEKLADEAGTQLLGNMAEAFGEEEKGSLRPALSEVIEVPVDELGTSHGCQDGISPLLGCTKDALGTVAELRNSLLKQDFEKAEGGRSKSSRMNHVEEEVKVEILECTTGPEDLRLDSKDEATECSSSFEYTQSQEQSDPDGDEVQQNAEVESELRDGNGALTSAFAEEDEIGANESRSKKALNAEWKKYRRGIEWRCRWLEVRLNELRARSEKYDRILQERRAKKQWAVTDVPPGEASSARTSQLKDVPIKGQPMLRRRRRKQVENSVDLDVYMARHPLFSRYDKKKKRDKEETYVEARSDSGHHLHSQYPEFEMRVPEESDTEEQVAIVRSTAGGHDSMEQILWKIEALQARVEKMKHQLSRGAALKMATQPLPAPKVPANLPRAPTQASPRTSGPTTVGRPPGTVGRPPSGLSPGFPGSVNSANGSLHKPSAQARRRSSDYDINNMVMPVSVGSKYVEHIKHADISTPHWRLIESTEIADQPADGSSSDEDTGDEQFESRHADMEINERQQRYMVPPKKSPDGEGPGIGKGRASKSGIGKGSGKLSGKSGNNSRSSGPSKSTAVESAESPDSSISPAFAGSIPKGKRRKRLFNAHAFTSNRAQKLTAQVTGSPTSVHSVGTPDETPLVEDDVEMKALEESSTDVLSGSVKEFPNVQSMNLADQGEPRKKRNTGSGLQVLANP</sequence>
<dbReference type="PROSITE" id="PS50014">
    <property type="entry name" value="BROMODOMAIN_2"/>
    <property type="match status" value="1"/>
</dbReference>
<feature type="region of interest" description="Disordered" evidence="3">
    <location>
        <begin position="779"/>
        <end position="798"/>
    </location>
</feature>
<dbReference type="InterPro" id="IPR001487">
    <property type="entry name" value="Bromodomain"/>
</dbReference>
<evidence type="ECO:0000256" key="1">
    <source>
        <dbReference type="ARBA" id="ARBA00023117"/>
    </source>
</evidence>
<feature type="compositionally biased region" description="Basic and acidic residues" evidence="3">
    <location>
        <begin position="410"/>
        <end position="420"/>
    </location>
</feature>
<dbReference type="InterPro" id="IPR036427">
    <property type="entry name" value="Bromodomain-like_sf"/>
</dbReference>
<dbReference type="AlphaFoldDB" id="A0ABD3HSC7"/>
<dbReference type="PANTHER" id="PTHR34057">
    <property type="entry name" value="ELONGATION FACTOR"/>
    <property type="match status" value="1"/>
</dbReference>
<feature type="compositionally biased region" description="Low complexity" evidence="3">
    <location>
        <begin position="691"/>
        <end position="720"/>
    </location>
</feature>
<gene>
    <name evidence="5" type="ORF">R1sor_006888</name>
</gene>
<feature type="compositionally biased region" description="Basic and acidic residues" evidence="3">
    <location>
        <begin position="589"/>
        <end position="603"/>
    </location>
</feature>
<feature type="compositionally biased region" description="Acidic residues" evidence="3">
    <location>
        <begin position="788"/>
        <end position="797"/>
    </location>
</feature>
<protein>
    <recommendedName>
        <fullName evidence="4">Bromo domain-containing protein</fullName>
    </recommendedName>
</protein>
<dbReference type="SMART" id="SM00297">
    <property type="entry name" value="BROMO"/>
    <property type="match status" value="1"/>
</dbReference>
<evidence type="ECO:0000313" key="6">
    <source>
        <dbReference type="Proteomes" id="UP001633002"/>
    </source>
</evidence>
<dbReference type="EMBL" id="JBJQOH010000003">
    <property type="protein sequence ID" value="KAL3693237.1"/>
    <property type="molecule type" value="Genomic_DNA"/>
</dbReference>
<feature type="region of interest" description="Disordered" evidence="3">
    <location>
        <begin position="409"/>
        <end position="456"/>
    </location>
</feature>
<feature type="compositionally biased region" description="Polar residues" evidence="3">
    <location>
        <begin position="907"/>
        <end position="919"/>
    </location>
</feature>
<dbReference type="CDD" id="cd04369">
    <property type="entry name" value="Bromodomain"/>
    <property type="match status" value="1"/>
</dbReference>
<accession>A0ABD3HSC7</accession>
<dbReference type="Gene3D" id="1.20.920.10">
    <property type="entry name" value="Bromodomain-like"/>
    <property type="match status" value="1"/>
</dbReference>
<feature type="region of interest" description="Disordered" evidence="3">
    <location>
        <begin position="672"/>
        <end position="741"/>
    </location>
</feature>
<reference evidence="5 6" key="1">
    <citation type="submission" date="2024-09" db="EMBL/GenBank/DDBJ databases">
        <title>Chromosome-scale assembly of Riccia sorocarpa.</title>
        <authorList>
            <person name="Paukszto L."/>
        </authorList>
    </citation>
    <scope>NUCLEOTIDE SEQUENCE [LARGE SCALE GENOMIC DNA]</scope>
    <source>
        <strain evidence="5">LP-2024</strain>
        <tissue evidence="5">Aerial parts of the thallus</tissue>
    </source>
</reference>
<dbReference type="SUPFAM" id="SSF47370">
    <property type="entry name" value="Bromodomain"/>
    <property type="match status" value="1"/>
</dbReference>
<feature type="region of interest" description="Disordered" evidence="3">
    <location>
        <begin position="907"/>
        <end position="927"/>
    </location>
</feature>
<proteinExistence type="predicted"/>
<dbReference type="PANTHER" id="PTHR34057:SF1">
    <property type="entry name" value="ELONGATION FACTOR"/>
    <property type="match status" value="1"/>
</dbReference>
<feature type="region of interest" description="Disordered" evidence="3">
    <location>
        <begin position="1"/>
        <end position="23"/>
    </location>
</feature>
<name>A0ABD3HSC7_9MARC</name>
<evidence type="ECO:0000313" key="5">
    <source>
        <dbReference type="EMBL" id="KAL3693237.1"/>
    </source>
</evidence>
<dbReference type="Pfam" id="PF00439">
    <property type="entry name" value="Bromodomain"/>
    <property type="match status" value="1"/>
</dbReference>
<feature type="region of interest" description="Disordered" evidence="3">
    <location>
        <begin position="806"/>
        <end position="894"/>
    </location>
</feature>
<evidence type="ECO:0000256" key="3">
    <source>
        <dbReference type="SAM" id="MobiDB-lite"/>
    </source>
</evidence>
<comment type="caution">
    <text evidence="5">The sequence shown here is derived from an EMBL/GenBank/DDBJ whole genome shotgun (WGS) entry which is preliminary data.</text>
</comment>
<feature type="domain" description="Bromo" evidence="4">
    <location>
        <begin position="203"/>
        <end position="273"/>
    </location>
</feature>
<feature type="region of interest" description="Disordered" evidence="3">
    <location>
        <begin position="940"/>
        <end position="983"/>
    </location>
</feature>
<keyword evidence="1 2" id="KW-0103">Bromodomain</keyword>
<dbReference type="Proteomes" id="UP001633002">
    <property type="component" value="Unassembled WGS sequence"/>
</dbReference>
<feature type="region of interest" description="Disordered" evidence="3">
    <location>
        <begin position="584"/>
        <end position="603"/>
    </location>
</feature>
<evidence type="ECO:0000259" key="4">
    <source>
        <dbReference type="PROSITE" id="PS50014"/>
    </source>
</evidence>